<dbReference type="EMBL" id="DRKP01000131">
    <property type="protein sequence ID" value="HEB96954.1"/>
    <property type="molecule type" value="Genomic_DNA"/>
</dbReference>
<comment type="caution">
    <text evidence="2">The sequence shown here is derived from an EMBL/GenBank/DDBJ whole genome shotgun (WGS) entry which is preliminary data.</text>
</comment>
<dbReference type="Pfam" id="PF10082">
    <property type="entry name" value="BBP2_2"/>
    <property type="match status" value="1"/>
</dbReference>
<dbReference type="AlphaFoldDB" id="A0A831RQP1"/>
<proteinExistence type="predicted"/>
<dbReference type="Proteomes" id="UP000886251">
    <property type="component" value="Unassembled WGS sequence"/>
</dbReference>
<feature type="chain" id="PRO_5032309788" description="Outer membrane beta-barrel protein" evidence="1">
    <location>
        <begin position="26"/>
        <end position="391"/>
    </location>
</feature>
<protein>
    <recommendedName>
        <fullName evidence="3">Outer membrane beta-barrel protein</fullName>
    </recommendedName>
</protein>
<evidence type="ECO:0000313" key="2">
    <source>
        <dbReference type="EMBL" id="HEB96954.1"/>
    </source>
</evidence>
<name>A0A831RQP1_9GAMM</name>
<keyword evidence="1" id="KW-0732">Signal</keyword>
<accession>A0A831RQP1</accession>
<reference evidence="2" key="1">
    <citation type="journal article" date="2020" name="mSystems">
        <title>Genome- and Community-Level Interaction Insights into Carbon Utilization and Element Cycling Functions of Hydrothermarchaeota in Hydrothermal Sediment.</title>
        <authorList>
            <person name="Zhou Z."/>
            <person name="Liu Y."/>
            <person name="Xu W."/>
            <person name="Pan J."/>
            <person name="Luo Z.H."/>
            <person name="Li M."/>
        </authorList>
    </citation>
    <scope>NUCLEOTIDE SEQUENCE [LARGE SCALE GENOMIC DNA]</scope>
    <source>
        <strain evidence="2">HyVt-443</strain>
    </source>
</reference>
<gene>
    <name evidence="2" type="ORF">ENI96_11060</name>
</gene>
<evidence type="ECO:0000256" key="1">
    <source>
        <dbReference type="SAM" id="SignalP"/>
    </source>
</evidence>
<organism evidence="2">
    <name type="scientific">Sedimenticola thiotaurini</name>
    <dbReference type="NCBI Taxonomy" id="1543721"/>
    <lineage>
        <taxon>Bacteria</taxon>
        <taxon>Pseudomonadati</taxon>
        <taxon>Pseudomonadota</taxon>
        <taxon>Gammaproteobacteria</taxon>
        <taxon>Chromatiales</taxon>
        <taxon>Sedimenticolaceae</taxon>
        <taxon>Sedimenticola</taxon>
    </lineage>
</organism>
<feature type="signal peptide" evidence="1">
    <location>
        <begin position="1"/>
        <end position="25"/>
    </location>
</feature>
<evidence type="ECO:0008006" key="3">
    <source>
        <dbReference type="Google" id="ProtNLM"/>
    </source>
</evidence>
<sequence>MKGALCKGGLLPAAVLAAWSGAALPAEKSGFDFNVEGQVRYDDNVYRTLDRFAESDTLFVLKPELSWTALRGKHRFDLSYQGDYAAYLDVTDLNYDDHLLEGRALLDHSYRLNSEYTLGYRRDHDRPGQTDALSIPVGEVDKWWDAYGDARVTYGRDDSKGQIVGQLNYHQRRYTNNRQEFRDYNLVQAIGTFYYRVAPKTRMLFELDFSDYDYQKRDLFGNNQSNKQYLYLTGVRWEATAKTTGIFKIGYRNRDYDSDLYGDLSGLALWLDGIWKPNTYTRVTFGAAEDNQNSAQRFSNGYVRRYIRGGIDHGITPRTLISAKVQYGTDTFEGPFDRKDNRWYLRLGVSHSLRRWLDVGAEYRFEQRDSSLDIYDFDANVFLVSATTRFD</sequence>
<dbReference type="InterPro" id="IPR018759">
    <property type="entry name" value="BBP2_2"/>
</dbReference>